<organism evidence="1 2">
    <name type="scientific">Batillaria attramentaria</name>
    <dbReference type="NCBI Taxonomy" id="370345"/>
    <lineage>
        <taxon>Eukaryota</taxon>
        <taxon>Metazoa</taxon>
        <taxon>Spiralia</taxon>
        <taxon>Lophotrochozoa</taxon>
        <taxon>Mollusca</taxon>
        <taxon>Gastropoda</taxon>
        <taxon>Caenogastropoda</taxon>
        <taxon>Sorbeoconcha</taxon>
        <taxon>Cerithioidea</taxon>
        <taxon>Batillariidae</taxon>
        <taxon>Batillaria</taxon>
    </lineage>
</organism>
<sequence>MKKGANVSEADGYWSGSKLLNPHKRTHTSCSVQLSFVACRRMVERPTRDEGGGCGIQATHEPTKQNSGCRVFNFTWQNVSTHLILRRHVIYNTKSNVNHKKGNSWSMRCFARQYLVKNEDNVENDANGIVPKSEMGN</sequence>
<proteinExistence type="predicted"/>
<name>A0ABD0KIJ5_9CAEN</name>
<gene>
    <name evidence="1" type="ORF">BaRGS_00021820</name>
</gene>
<dbReference type="EMBL" id="JACVVK020000172">
    <property type="protein sequence ID" value="KAK7486849.1"/>
    <property type="molecule type" value="Genomic_DNA"/>
</dbReference>
<evidence type="ECO:0000313" key="1">
    <source>
        <dbReference type="EMBL" id="KAK7486849.1"/>
    </source>
</evidence>
<dbReference type="AlphaFoldDB" id="A0ABD0KIJ5"/>
<dbReference type="Proteomes" id="UP001519460">
    <property type="component" value="Unassembled WGS sequence"/>
</dbReference>
<keyword evidence="2" id="KW-1185">Reference proteome</keyword>
<comment type="caution">
    <text evidence="1">The sequence shown here is derived from an EMBL/GenBank/DDBJ whole genome shotgun (WGS) entry which is preliminary data.</text>
</comment>
<evidence type="ECO:0000313" key="2">
    <source>
        <dbReference type="Proteomes" id="UP001519460"/>
    </source>
</evidence>
<accession>A0ABD0KIJ5</accession>
<reference evidence="1 2" key="1">
    <citation type="journal article" date="2023" name="Sci. Data">
        <title>Genome assembly of the Korean intertidal mud-creeper Batillaria attramentaria.</title>
        <authorList>
            <person name="Patra A.K."/>
            <person name="Ho P.T."/>
            <person name="Jun S."/>
            <person name="Lee S.J."/>
            <person name="Kim Y."/>
            <person name="Won Y.J."/>
        </authorList>
    </citation>
    <scope>NUCLEOTIDE SEQUENCE [LARGE SCALE GENOMIC DNA]</scope>
    <source>
        <strain evidence="1">Wonlab-2016</strain>
    </source>
</reference>
<protein>
    <submittedName>
        <fullName evidence="1">Uncharacterized protein</fullName>
    </submittedName>
</protein>